<sequence>MKKVYLPLLGITLIFSLSACSNDPSVDNNPKEQVVPTQQSENANTPDDNSKDNSGNKSVGTVTDDNNATNKMQELNFSKFDLEVQYANDQDFDIEYEQGSNNGDYEAKMEDTINDRKLKGMEAFNTIYTQLKDLAIDANTPKADVIQKVLQRFNLSDNYRTLELEYTFKDGTKMEIKDNK</sequence>
<accession>A0A942TQA3</accession>
<dbReference type="EMBL" id="JAGYPJ010000001">
    <property type="protein sequence ID" value="MBS4199934.1"/>
    <property type="molecule type" value="Genomic_DNA"/>
</dbReference>
<evidence type="ECO:0000313" key="3">
    <source>
        <dbReference type="EMBL" id="MBS4199934.1"/>
    </source>
</evidence>
<feature type="compositionally biased region" description="Polar residues" evidence="1">
    <location>
        <begin position="35"/>
        <end position="70"/>
    </location>
</feature>
<evidence type="ECO:0000313" key="4">
    <source>
        <dbReference type="Proteomes" id="UP000682713"/>
    </source>
</evidence>
<gene>
    <name evidence="3" type="ORF">KHA93_09725</name>
</gene>
<name>A0A942TQA3_9BACI</name>
<reference evidence="3 4" key="1">
    <citation type="submission" date="2021-05" db="EMBL/GenBank/DDBJ databases">
        <title>Novel Bacillus species.</title>
        <authorList>
            <person name="Liu G."/>
        </authorList>
    </citation>
    <scope>NUCLEOTIDE SEQUENCE [LARGE SCALE GENOMIC DNA]</scope>
    <source>
        <strain evidence="3 4">FJAT-49732</strain>
    </source>
</reference>
<dbReference type="PROSITE" id="PS51257">
    <property type="entry name" value="PROKAR_LIPOPROTEIN"/>
    <property type="match status" value="1"/>
</dbReference>
<proteinExistence type="predicted"/>
<dbReference type="Proteomes" id="UP000682713">
    <property type="component" value="Unassembled WGS sequence"/>
</dbReference>
<evidence type="ECO:0000256" key="2">
    <source>
        <dbReference type="SAM" id="SignalP"/>
    </source>
</evidence>
<evidence type="ECO:0000256" key="1">
    <source>
        <dbReference type="SAM" id="MobiDB-lite"/>
    </source>
</evidence>
<feature type="signal peptide" evidence="2">
    <location>
        <begin position="1"/>
        <end position="21"/>
    </location>
</feature>
<protein>
    <submittedName>
        <fullName evidence="3">YusW family protein</fullName>
    </submittedName>
</protein>
<organism evidence="3 4">
    <name type="scientific">Lederbergia citrisecunda</name>
    <dbReference type="NCBI Taxonomy" id="2833583"/>
    <lineage>
        <taxon>Bacteria</taxon>
        <taxon>Bacillati</taxon>
        <taxon>Bacillota</taxon>
        <taxon>Bacilli</taxon>
        <taxon>Bacillales</taxon>
        <taxon>Bacillaceae</taxon>
        <taxon>Lederbergia</taxon>
    </lineage>
</organism>
<feature type="region of interest" description="Disordered" evidence="1">
    <location>
        <begin position="23"/>
        <end position="70"/>
    </location>
</feature>
<dbReference type="RefSeq" id="WP_213110564.1">
    <property type="nucleotide sequence ID" value="NZ_JAGYPJ010000001.1"/>
</dbReference>
<feature type="chain" id="PRO_5038953911" evidence="2">
    <location>
        <begin position="22"/>
        <end position="180"/>
    </location>
</feature>
<dbReference type="AlphaFoldDB" id="A0A942TQA3"/>
<keyword evidence="4" id="KW-1185">Reference proteome</keyword>
<dbReference type="InterPro" id="IPR025623">
    <property type="entry name" value="YusW"/>
</dbReference>
<comment type="caution">
    <text evidence="3">The sequence shown here is derived from an EMBL/GenBank/DDBJ whole genome shotgun (WGS) entry which is preliminary data.</text>
</comment>
<keyword evidence="2" id="KW-0732">Signal</keyword>
<dbReference type="Pfam" id="PF14039">
    <property type="entry name" value="YusW"/>
    <property type="match status" value="1"/>
</dbReference>